<dbReference type="InterPro" id="IPR041078">
    <property type="entry name" value="Plavaka"/>
</dbReference>
<feature type="region of interest" description="Disordered" evidence="1">
    <location>
        <begin position="1317"/>
        <end position="1364"/>
    </location>
</feature>
<feature type="compositionally biased region" description="Basic and acidic residues" evidence="1">
    <location>
        <begin position="1423"/>
        <end position="1436"/>
    </location>
</feature>
<dbReference type="STRING" id="2316362.A0A4Q2D613"/>
<sequence length="1463" mass="166160">MDYYGDDPIFDEAAELPSPDPKVELCSGCYRRFANLQRHIQYCDDYLRRLAMEQEYRRQGSRGQLTVQKQARADVAAYFGEGDELDFDRGPFEPLAGVGLRSQPTIDDPPEPGPSQDDLFSLADQQESYLSHEEQNAGASGTEDALVVVTAVPPPLELPFAGIRETTDSETLEEALEPAPEPAPEPARLGRGFRQKKPNTLYKDFLPSAPLSFHSVIGQLPETAITNSPLVHPPSPPIQLSHASDESHLPGIPSTENPPSTPPIPVKETHKNAFGLYKRYQTKEDIPHDPDAYTGLEDLCEEPAEGLVRTLEREDSDSSAGSASKSSIEPEQPDLSPYPNRSCYELGDWYWSDDSGKSKESFNKLVSIVTSDHFSTEDVKAADWEGINRVLGSSEFEKGDSGQQWQGDGTSWNTTPVTIQVPFNRSCKPPPEGPKPYTVEEFRYRPLLPLIVDKIKSTSGQEFFHHIPHELRWQPGPEKADVRVHCEMYQSDAFLHAYEEVQSLPAPDGCDLPRCVVGLMFASDETMLTSFGNAKLWPLYMFFANDSKYRRNKQSLKLGDHLPDDFKDFYMGHSGKDSVSQAVFTHCQRELFHEQWKALLDDEFLDAYEHGVVIECLDGVKRRFYPRILTYSADYPEKFVVVLLYIMVSQADMNMTGQNCRGQYQKSWQNPVYTLCYPISGEQLDALSLVPTNNAFSQRLSPFGFNLFDMLVSDLLHEAELGVWKSLFMHLLRLMESLNRNGSNELDKRYRKVPTFGIDTIRRFRNNVSEMKQLAARDYEDMLQCAIPVFEGLIPHPHNQRILKLIFAFAHWHGLAKLRMHTDVTLHILDDRTTDLGKGFRQFVTHTCEAVETKELAREHAARVRRELKQKKLVIAKGSKRQKVGHMADGGRRAKKFSLNTYKYHALGHVVSNIKRFGTSDNLSTQLPESYHHFPKTHYKRTNKKDVPLTLARIQMRQARLKRLRKQLLPSKAEGTPDSLRASPYFIGKSQHRPLDLTEFLSKNRDDIVTQKFMAKLKLHLLPRIRRTMLKEAQMNPENYQAAIPVLQQLVDQTDEPEEQIVNESDRIFFGSNRIYQHQILQIHYTTYDLRREQDTLNPSTSRRHFMCLNDTDSPSSSNPHRFSYGRILGIFHANVAFYGRGSLDRRFRRFDFLWVRWFTPELGGQEPWSACRLDRVSFPSLNKPDSIHFLDPSDVLRACHIIPRFSTGLVYPSAAKNQSKPDKLSTDKTTSYGQTAPQLPTGEKVSNRKGKTKAPAKRIQFPAEHPSVKAPLSPLARDGEDWKQYYINRFVDRDMIMRYHWGLGVGHRYSHNHAPASNLVDDDTSAVDDHESGDSDLEASEDGDESMGVPAGYDPSDLAQAPLAPDTGLEKELDEAAIYEEADTDEQGPTPKFNDVQAGIIAEEGVDEPNTGYDSDASVYGLHDRHEEIPDRDGRDEDEDDDMYTDLDCDLPEADSESEELD</sequence>
<feature type="compositionally biased region" description="Low complexity" evidence="1">
    <location>
        <begin position="318"/>
        <end position="327"/>
    </location>
</feature>
<feature type="compositionally biased region" description="Acidic residues" evidence="1">
    <location>
        <begin position="1437"/>
        <end position="1463"/>
    </location>
</feature>
<keyword evidence="3" id="KW-1185">Reference proteome</keyword>
<evidence type="ECO:0000313" key="2">
    <source>
        <dbReference type="EMBL" id="RXW14870.1"/>
    </source>
</evidence>
<dbReference type="Proteomes" id="UP000290288">
    <property type="component" value="Unassembled WGS sequence"/>
</dbReference>
<feature type="region of interest" description="Disordered" evidence="1">
    <location>
        <begin position="1381"/>
        <end position="1463"/>
    </location>
</feature>
<accession>A0A4Q2D613</accession>
<gene>
    <name evidence="2" type="ORF">EST38_g10985</name>
</gene>
<feature type="region of interest" description="Disordered" evidence="1">
    <location>
        <begin position="168"/>
        <end position="190"/>
    </location>
</feature>
<evidence type="ECO:0000313" key="3">
    <source>
        <dbReference type="Proteomes" id="UP000290288"/>
    </source>
</evidence>
<dbReference type="EMBL" id="SDEE01000632">
    <property type="protein sequence ID" value="RXW14870.1"/>
    <property type="molecule type" value="Genomic_DNA"/>
</dbReference>
<comment type="caution">
    <text evidence="2">The sequence shown here is derived from an EMBL/GenBank/DDBJ whole genome shotgun (WGS) entry which is preliminary data.</text>
</comment>
<feature type="compositionally biased region" description="Acidic residues" evidence="1">
    <location>
        <begin position="1335"/>
        <end position="1346"/>
    </location>
</feature>
<organism evidence="2 3">
    <name type="scientific">Candolleomyces aberdarensis</name>
    <dbReference type="NCBI Taxonomy" id="2316362"/>
    <lineage>
        <taxon>Eukaryota</taxon>
        <taxon>Fungi</taxon>
        <taxon>Dikarya</taxon>
        <taxon>Basidiomycota</taxon>
        <taxon>Agaricomycotina</taxon>
        <taxon>Agaricomycetes</taxon>
        <taxon>Agaricomycetidae</taxon>
        <taxon>Agaricales</taxon>
        <taxon>Agaricineae</taxon>
        <taxon>Psathyrellaceae</taxon>
        <taxon>Candolleomyces</taxon>
    </lineage>
</organism>
<feature type="compositionally biased region" description="Polar residues" evidence="1">
    <location>
        <begin position="1228"/>
        <end position="1239"/>
    </location>
</feature>
<evidence type="ECO:0000256" key="1">
    <source>
        <dbReference type="SAM" id="MobiDB-lite"/>
    </source>
</evidence>
<dbReference type="Pfam" id="PF18759">
    <property type="entry name" value="Plavaka"/>
    <property type="match status" value="1"/>
</dbReference>
<protein>
    <submittedName>
        <fullName evidence="2">Uncharacterized protein</fullName>
    </submittedName>
</protein>
<feature type="region of interest" description="Disordered" evidence="1">
    <location>
        <begin position="227"/>
        <end position="268"/>
    </location>
</feature>
<feature type="compositionally biased region" description="Basic residues" evidence="1">
    <location>
        <begin position="1248"/>
        <end position="1257"/>
    </location>
</feature>
<reference evidence="2 3" key="1">
    <citation type="submission" date="2019-01" db="EMBL/GenBank/DDBJ databases">
        <title>Draft genome sequence of Psathyrella aberdarensis IHI B618.</title>
        <authorList>
            <person name="Buettner E."/>
            <person name="Kellner H."/>
        </authorList>
    </citation>
    <scope>NUCLEOTIDE SEQUENCE [LARGE SCALE GENOMIC DNA]</scope>
    <source>
        <strain evidence="2 3">IHI B618</strain>
    </source>
</reference>
<feature type="region of interest" description="Disordered" evidence="1">
    <location>
        <begin position="1215"/>
        <end position="1257"/>
    </location>
</feature>
<feature type="region of interest" description="Disordered" evidence="1">
    <location>
        <begin position="310"/>
        <end position="339"/>
    </location>
</feature>
<dbReference type="OrthoDB" id="2687259at2759"/>
<proteinExistence type="predicted"/>
<name>A0A4Q2D613_9AGAR</name>